<feature type="chain" id="PRO_5014772975" description="SoxXA-binding protein SoxK" evidence="1">
    <location>
        <begin position="22"/>
        <end position="101"/>
    </location>
</feature>
<gene>
    <name evidence="2" type="ORF">TSA1_33405</name>
</gene>
<evidence type="ECO:0000313" key="2">
    <source>
        <dbReference type="EMBL" id="PIT06469.1"/>
    </source>
</evidence>
<sequence>MKRSLPLAMLLALGLAPTARAANEADYKAAYAAAEAASKEAAGLRNQWTVTVSTLAAARKAADGGDFDRATAAAKEAEALAKASIFQAASEKEAWKAMEIR</sequence>
<protein>
    <recommendedName>
        <fullName evidence="4">SoxXA-binding protein SoxK</fullName>
    </recommendedName>
</protein>
<accession>A0A2M6UPG2</accession>
<evidence type="ECO:0000256" key="1">
    <source>
        <dbReference type="SAM" id="SignalP"/>
    </source>
</evidence>
<comment type="caution">
    <text evidence="2">The sequence shown here is derived from an EMBL/GenBank/DDBJ whole genome shotgun (WGS) entry which is preliminary data.</text>
</comment>
<dbReference type="AlphaFoldDB" id="A0A2M6UPG2"/>
<evidence type="ECO:0008006" key="4">
    <source>
        <dbReference type="Google" id="ProtNLM"/>
    </source>
</evidence>
<organism evidence="2 3">
    <name type="scientific">Bradyrhizobium nitroreducens</name>
    <dbReference type="NCBI Taxonomy" id="709803"/>
    <lineage>
        <taxon>Bacteria</taxon>
        <taxon>Pseudomonadati</taxon>
        <taxon>Pseudomonadota</taxon>
        <taxon>Alphaproteobacteria</taxon>
        <taxon>Hyphomicrobiales</taxon>
        <taxon>Nitrobacteraceae</taxon>
        <taxon>Bradyrhizobium</taxon>
    </lineage>
</organism>
<proteinExistence type="predicted"/>
<dbReference type="Proteomes" id="UP000228930">
    <property type="component" value="Unassembled WGS sequence"/>
</dbReference>
<keyword evidence="1" id="KW-0732">Signal</keyword>
<dbReference type="EMBL" id="LFJC01000003">
    <property type="protein sequence ID" value="PIT06469.1"/>
    <property type="molecule type" value="Genomic_DNA"/>
</dbReference>
<keyword evidence="3" id="KW-1185">Reference proteome</keyword>
<name>A0A2M6UPG2_9BRAD</name>
<dbReference type="RefSeq" id="WP_100181499.1">
    <property type="nucleotide sequence ID" value="NZ_LFJC01000003.1"/>
</dbReference>
<feature type="signal peptide" evidence="1">
    <location>
        <begin position="1"/>
        <end position="21"/>
    </location>
</feature>
<evidence type="ECO:0000313" key="3">
    <source>
        <dbReference type="Proteomes" id="UP000228930"/>
    </source>
</evidence>
<reference evidence="2 3" key="1">
    <citation type="submission" date="2015-06" db="EMBL/GenBank/DDBJ databases">
        <title>Comparative genome analysis of nirS-carrying Bradyrhizobium sp. strains.</title>
        <authorList>
            <person name="Ishii S."/>
            <person name="Jang J."/>
            <person name="Nishizawa T."/>
            <person name="Senoo K."/>
        </authorList>
    </citation>
    <scope>NUCLEOTIDE SEQUENCE [LARGE SCALE GENOMIC DNA]</scope>
    <source>
        <strain evidence="2 3">TSA1</strain>
    </source>
</reference>